<sequence length="186" mass="21286">MRLGAKVAIPIGCEDRKILEGTYPNSNSEMSSNSEEGVGCDWIRLVANDRNPSPSLVIRCERLMLTMGYKVYLLESMARGVCMSTYFDFLDKLFNFTRFPDCVVGVVEIASGAMNFDDPNFVNVLREALRDLQEGDRRQARRGQFRVTKDCKVNKFLNSLVCPIQKYIWIGRERSMEDSLCLFVVR</sequence>
<protein>
    <submittedName>
        <fullName evidence="1">Uncharacterized protein</fullName>
    </submittedName>
</protein>
<proteinExistence type="predicted"/>
<name>A0AA36E050_LACSI</name>
<dbReference type="AlphaFoldDB" id="A0AA36E050"/>
<keyword evidence="2" id="KW-1185">Reference proteome</keyword>
<evidence type="ECO:0000313" key="2">
    <source>
        <dbReference type="Proteomes" id="UP001177003"/>
    </source>
</evidence>
<evidence type="ECO:0000313" key="1">
    <source>
        <dbReference type="EMBL" id="CAI9277991.1"/>
    </source>
</evidence>
<organism evidence="1 2">
    <name type="scientific">Lactuca saligna</name>
    <name type="common">Willowleaf lettuce</name>
    <dbReference type="NCBI Taxonomy" id="75948"/>
    <lineage>
        <taxon>Eukaryota</taxon>
        <taxon>Viridiplantae</taxon>
        <taxon>Streptophyta</taxon>
        <taxon>Embryophyta</taxon>
        <taxon>Tracheophyta</taxon>
        <taxon>Spermatophyta</taxon>
        <taxon>Magnoliopsida</taxon>
        <taxon>eudicotyledons</taxon>
        <taxon>Gunneridae</taxon>
        <taxon>Pentapetalae</taxon>
        <taxon>asterids</taxon>
        <taxon>campanulids</taxon>
        <taxon>Asterales</taxon>
        <taxon>Asteraceae</taxon>
        <taxon>Cichorioideae</taxon>
        <taxon>Cichorieae</taxon>
        <taxon>Lactucinae</taxon>
        <taxon>Lactuca</taxon>
    </lineage>
</organism>
<reference evidence="1" key="1">
    <citation type="submission" date="2023-04" db="EMBL/GenBank/DDBJ databases">
        <authorList>
            <person name="Vijverberg K."/>
            <person name="Xiong W."/>
            <person name="Schranz E."/>
        </authorList>
    </citation>
    <scope>NUCLEOTIDE SEQUENCE</scope>
</reference>
<dbReference type="Proteomes" id="UP001177003">
    <property type="component" value="Chromosome 3"/>
</dbReference>
<accession>A0AA36E050</accession>
<gene>
    <name evidence="1" type="ORF">LSALG_LOCUS17894</name>
</gene>
<dbReference type="EMBL" id="OX465079">
    <property type="protein sequence ID" value="CAI9277991.1"/>
    <property type="molecule type" value="Genomic_DNA"/>
</dbReference>